<keyword evidence="14" id="KW-1185">Reference proteome</keyword>
<keyword evidence="5 11" id="KW-0547">Nucleotide-binding</keyword>
<evidence type="ECO:0000256" key="8">
    <source>
        <dbReference type="ARBA" id="ARBA00078403"/>
    </source>
</evidence>
<evidence type="ECO:0000256" key="5">
    <source>
        <dbReference type="ARBA" id="ARBA00022741"/>
    </source>
</evidence>
<evidence type="ECO:0000259" key="12">
    <source>
        <dbReference type="PROSITE" id="PS51455"/>
    </source>
</evidence>
<dbReference type="SMART" id="SM00330">
    <property type="entry name" value="PIPKc"/>
    <property type="match status" value="1"/>
</dbReference>
<dbReference type="STRING" id="857566.A0A1E3PCN9"/>
<reference evidence="13 14" key="1">
    <citation type="journal article" date="2016" name="Proc. Natl. Acad. Sci. U.S.A.">
        <title>Comparative genomics of biotechnologically important yeasts.</title>
        <authorList>
            <person name="Riley R."/>
            <person name="Haridas S."/>
            <person name="Wolfe K.H."/>
            <person name="Lopes M.R."/>
            <person name="Hittinger C.T."/>
            <person name="Goeker M."/>
            <person name="Salamov A.A."/>
            <person name="Wisecaver J.H."/>
            <person name="Long T.M."/>
            <person name="Calvey C.H."/>
            <person name="Aerts A.L."/>
            <person name="Barry K.W."/>
            <person name="Choi C."/>
            <person name="Clum A."/>
            <person name="Coughlan A.Y."/>
            <person name="Deshpande S."/>
            <person name="Douglass A.P."/>
            <person name="Hanson S.J."/>
            <person name="Klenk H.-P."/>
            <person name="LaButti K.M."/>
            <person name="Lapidus A."/>
            <person name="Lindquist E.A."/>
            <person name="Lipzen A.M."/>
            <person name="Meier-Kolthoff J.P."/>
            <person name="Ohm R.A."/>
            <person name="Otillar R.P."/>
            <person name="Pangilinan J.L."/>
            <person name="Peng Y."/>
            <person name="Rokas A."/>
            <person name="Rosa C.A."/>
            <person name="Scheuner C."/>
            <person name="Sibirny A.A."/>
            <person name="Slot J.C."/>
            <person name="Stielow J.B."/>
            <person name="Sun H."/>
            <person name="Kurtzman C.P."/>
            <person name="Blackwell M."/>
            <person name="Grigoriev I.V."/>
            <person name="Jeffries T.W."/>
        </authorList>
    </citation>
    <scope>NUCLEOTIDE SEQUENCE [LARGE SCALE GENOMIC DNA]</scope>
    <source>
        <strain evidence="13 14">DSM 6958</strain>
    </source>
</reference>
<dbReference type="InterPro" id="IPR027484">
    <property type="entry name" value="PInositol-4-P-5-kinase_N"/>
</dbReference>
<evidence type="ECO:0000256" key="3">
    <source>
        <dbReference type="ARBA" id="ARBA00022553"/>
    </source>
</evidence>
<dbReference type="CDD" id="cd17303">
    <property type="entry name" value="PIPKc_PIP5K_yeast_like"/>
    <property type="match status" value="1"/>
</dbReference>
<dbReference type="Gene3D" id="3.30.800.10">
    <property type="entry name" value="Phosphatidylinositol Phosphate Kinase II Beta"/>
    <property type="match status" value="1"/>
</dbReference>
<evidence type="ECO:0000256" key="2">
    <source>
        <dbReference type="ARBA" id="ARBA00012172"/>
    </source>
</evidence>
<dbReference type="PROSITE" id="PS51455">
    <property type="entry name" value="PIPK"/>
    <property type="match status" value="1"/>
</dbReference>
<evidence type="ECO:0000256" key="1">
    <source>
        <dbReference type="ARBA" id="ARBA00000444"/>
    </source>
</evidence>
<proteinExistence type="predicted"/>
<dbReference type="SUPFAM" id="SSF56104">
    <property type="entry name" value="SAICAR synthase-like"/>
    <property type="match status" value="1"/>
</dbReference>
<evidence type="ECO:0000256" key="9">
    <source>
        <dbReference type="ARBA" id="ARBA00080374"/>
    </source>
</evidence>
<dbReference type="InterPro" id="IPR027483">
    <property type="entry name" value="PInositol-4-P-4/5-kinase_C_sf"/>
</dbReference>
<dbReference type="GO" id="GO:0005886">
    <property type="term" value="C:plasma membrane"/>
    <property type="evidence" value="ECO:0007669"/>
    <property type="project" value="TreeGrafter"/>
</dbReference>
<evidence type="ECO:0000313" key="13">
    <source>
        <dbReference type="EMBL" id="ODQ63131.1"/>
    </source>
</evidence>
<evidence type="ECO:0000256" key="11">
    <source>
        <dbReference type="PROSITE-ProRule" id="PRU00781"/>
    </source>
</evidence>
<dbReference type="GO" id="GO:0005524">
    <property type="term" value="F:ATP binding"/>
    <property type="evidence" value="ECO:0007669"/>
    <property type="project" value="UniProtKB-UniRule"/>
</dbReference>
<keyword evidence="6 11" id="KW-0418">Kinase</keyword>
<dbReference type="Proteomes" id="UP000095009">
    <property type="component" value="Unassembled WGS sequence"/>
</dbReference>
<dbReference type="EC" id="2.7.1.68" evidence="2"/>
<evidence type="ECO:0000313" key="14">
    <source>
        <dbReference type="Proteomes" id="UP000095009"/>
    </source>
</evidence>
<dbReference type="PANTHER" id="PTHR23086:SF8">
    <property type="entry name" value="PHOSPHATIDYLINOSITOL 5-PHOSPHATE 4-KINASE, ISOFORM A"/>
    <property type="match status" value="1"/>
</dbReference>
<sequence length="776" mass="88127">MSSVTTTLESVDSMINKPIHHKTHVLLTPLPNMGLETPIEAQFHNNIGINEPSVYSNIPTSGTLKSLPSLPANRDVVSTPLEKKYDSEADSIKSLRAYPSASIPVLDEPSPIPASNILVAQPSEDVDDFIFDYSDYYQETPKQELEEDFDFMNDDNLQNLKGPRSRYRAAHTKLIIVSPDDTTVKLPPTYLIEDKSLREQRDLPEYKIPSVIEDKGKSVISGELSKKEIIHSSASTPTLTPENKGKKVLREEFPMKDKSAKSLATTPQLEAMMSRRDTISGLPADSSAMPLNFTNLNRRRTHPSTGQSVDSFETGDVQAKIRQSVIIAREKRRQSKWQEDDRVLMGTKISEGHGNYITAYNMLTGIRVSVSRCNAKVEQPLVDQDFFAKNKLAFDISGNELIPSAKYDFKFKDYSPLVFRHLRQLFKLDPADYLMSLTSKYIVSELGSPGKSGSFFYFSRDFRFIIKTIHHAEHRMLRSILKEYYNHVKSNPDTLISQFYGLHRVKLPFGRKIHFVVMNNLFPPNREIHRTYDLKGSFVGRETYLSSDCDNDAARRASEKRSKVLKDLNWLKGQDHIVLGPAKREMFFRQLEKDVKLLERLNMMDYSLLIGISELKAPTNNTNENSSSLRGLSYFGPDSGSKPPQGALELRKAIHKASPTALEEFDLPNSDNFRSSFMFYHDIGGFQATDELDQPLPMIYYLGVIDCLTGYGIRKKLETFWLGLTTKTDRGNYTCVPKSMDSERLISAVPAREYGERFLKFMRTITRKEPNITAPV</sequence>
<protein>
    <recommendedName>
        <fullName evidence="2">1-phosphatidylinositol-4-phosphate 5-kinase</fullName>
        <ecNumber evidence="2">2.7.1.68</ecNumber>
    </recommendedName>
    <alternativeName>
        <fullName evidence="10">1-phosphatidylinositol 4-phosphate kinase</fullName>
    </alternativeName>
    <alternativeName>
        <fullName evidence="8">Diphosphoinositide kinase</fullName>
    </alternativeName>
    <alternativeName>
        <fullName evidence="9">PIP5K</fullName>
    </alternativeName>
</protein>
<evidence type="ECO:0000256" key="7">
    <source>
        <dbReference type="ARBA" id="ARBA00022840"/>
    </source>
</evidence>
<dbReference type="Pfam" id="PF01504">
    <property type="entry name" value="PIP5K"/>
    <property type="match status" value="1"/>
</dbReference>
<dbReference type="FunFam" id="3.30.800.10:FF:000009">
    <property type="entry name" value="Phosphatidylinositol 4-phosphate 5-kinase its3"/>
    <property type="match status" value="1"/>
</dbReference>
<dbReference type="OrthoDB" id="20783at2759"/>
<organism evidence="13 14">
    <name type="scientific">Nadsonia fulvescens var. elongata DSM 6958</name>
    <dbReference type="NCBI Taxonomy" id="857566"/>
    <lineage>
        <taxon>Eukaryota</taxon>
        <taxon>Fungi</taxon>
        <taxon>Dikarya</taxon>
        <taxon>Ascomycota</taxon>
        <taxon>Saccharomycotina</taxon>
        <taxon>Dipodascomycetes</taxon>
        <taxon>Dipodascales</taxon>
        <taxon>Dipodascales incertae sedis</taxon>
        <taxon>Nadsonia</taxon>
    </lineage>
</organism>
<keyword evidence="3" id="KW-0597">Phosphoprotein</keyword>
<gene>
    <name evidence="13" type="ORF">NADFUDRAFT_48342</name>
</gene>
<evidence type="ECO:0000256" key="4">
    <source>
        <dbReference type="ARBA" id="ARBA00022679"/>
    </source>
</evidence>
<dbReference type="InterPro" id="IPR023610">
    <property type="entry name" value="PInositol-4/5-P-5/4-kinase"/>
</dbReference>
<dbReference type="GO" id="GO:0016308">
    <property type="term" value="F:1-phosphatidylinositol-4-phosphate 5-kinase activity"/>
    <property type="evidence" value="ECO:0007669"/>
    <property type="project" value="UniProtKB-EC"/>
</dbReference>
<comment type="catalytic activity">
    <reaction evidence="1">
        <text>a 1,2-diacyl-sn-glycero-3-phospho-(1D-myo-inositol 4-phosphate) + ATP = a 1,2-diacyl-sn-glycero-3-phospho-(1D-myo-inositol-4,5-bisphosphate) + ADP + H(+)</text>
        <dbReference type="Rhea" id="RHEA:14425"/>
        <dbReference type="ChEBI" id="CHEBI:15378"/>
        <dbReference type="ChEBI" id="CHEBI:30616"/>
        <dbReference type="ChEBI" id="CHEBI:58178"/>
        <dbReference type="ChEBI" id="CHEBI:58456"/>
        <dbReference type="ChEBI" id="CHEBI:456216"/>
        <dbReference type="EC" id="2.7.1.68"/>
    </reaction>
</comment>
<evidence type="ECO:0000256" key="6">
    <source>
        <dbReference type="ARBA" id="ARBA00022777"/>
    </source>
</evidence>
<feature type="domain" description="PIPK" evidence="12">
    <location>
        <begin position="352"/>
        <end position="753"/>
    </location>
</feature>
<dbReference type="GO" id="GO:0046854">
    <property type="term" value="P:phosphatidylinositol phosphate biosynthetic process"/>
    <property type="evidence" value="ECO:0007669"/>
    <property type="project" value="UniProtKB-ARBA"/>
</dbReference>
<keyword evidence="7 11" id="KW-0067">ATP-binding</keyword>
<evidence type="ECO:0000256" key="10">
    <source>
        <dbReference type="ARBA" id="ARBA00082306"/>
    </source>
</evidence>
<keyword evidence="4 11" id="KW-0808">Transferase</keyword>
<dbReference type="EMBL" id="KV454416">
    <property type="protein sequence ID" value="ODQ63131.1"/>
    <property type="molecule type" value="Genomic_DNA"/>
</dbReference>
<accession>A0A1E3PCN9</accession>
<name>A0A1E3PCN9_9ASCO</name>
<dbReference type="Gene3D" id="3.30.810.10">
    <property type="entry name" value="2-Layer Sandwich"/>
    <property type="match status" value="1"/>
</dbReference>
<dbReference type="PANTHER" id="PTHR23086">
    <property type="entry name" value="PHOSPHATIDYLINOSITOL-4-PHOSPHATE 5-KINASE"/>
    <property type="match status" value="1"/>
</dbReference>
<dbReference type="InterPro" id="IPR002498">
    <property type="entry name" value="PInositol-4-P-4/5-kinase_core"/>
</dbReference>
<dbReference type="AlphaFoldDB" id="A0A1E3PCN9"/>